<keyword evidence="4" id="KW-0653">Protein transport</keyword>
<dbReference type="OrthoDB" id="1525160at2"/>
<keyword evidence="5 8" id="KW-1133">Transmembrane helix</keyword>
<sequence length="99" mass="10902">MFGIGGGEIFLIILVVLMLFGSDKVPEIARTLGKGMAQIKHATNDIKNEIQKSAEENGLTKDLDFTKDLDLDLTGGIRKEIDKAKEDIEDISGPIKRQM</sequence>
<organism evidence="9 10">
    <name type="scientific">Flavobacterium supellecticarium</name>
    <dbReference type="NCBI Taxonomy" id="2565924"/>
    <lineage>
        <taxon>Bacteria</taxon>
        <taxon>Pseudomonadati</taxon>
        <taxon>Bacteroidota</taxon>
        <taxon>Flavobacteriia</taxon>
        <taxon>Flavobacteriales</taxon>
        <taxon>Flavobacteriaceae</taxon>
        <taxon>Flavobacterium</taxon>
    </lineage>
</organism>
<dbReference type="Proteomes" id="UP000307507">
    <property type="component" value="Unassembled WGS sequence"/>
</dbReference>
<dbReference type="RefSeq" id="WP_136402173.1">
    <property type="nucleotide sequence ID" value="NZ_SSNZ01000002.1"/>
</dbReference>
<evidence type="ECO:0000256" key="3">
    <source>
        <dbReference type="ARBA" id="ARBA00022692"/>
    </source>
</evidence>
<keyword evidence="2" id="KW-0813">Transport</keyword>
<evidence type="ECO:0000313" key="9">
    <source>
        <dbReference type="EMBL" id="THF51186.1"/>
    </source>
</evidence>
<proteinExistence type="predicted"/>
<protein>
    <submittedName>
        <fullName evidence="9">Twin-arginine translocase TatA/TatE family subunit</fullName>
    </submittedName>
</protein>
<comment type="caution">
    <text evidence="9">The sequence shown here is derived from an EMBL/GenBank/DDBJ whole genome shotgun (WGS) entry which is preliminary data.</text>
</comment>
<name>A0A4S3ZYZ4_9FLAO</name>
<keyword evidence="6" id="KW-0811">Translocation</keyword>
<comment type="subcellular location">
    <subcellularLocation>
        <location evidence="1">Membrane</location>
        <topology evidence="1">Single-pass membrane protein</topology>
    </subcellularLocation>
</comment>
<evidence type="ECO:0000256" key="8">
    <source>
        <dbReference type="SAM" id="Phobius"/>
    </source>
</evidence>
<evidence type="ECO:0000256" key="1">
    <source>
        <dbReference type="ARBA" id="ARBA00004167"/>
    </source>
</evidence>
<keyword evidence="7 8" id="KW-0472">Membrane</keyword>
<dbReference type="Pfam" id="PF02416">
    <property type="entry name" value="TatA_B_E"/>
    <property type="match status" value="1"/>
</dbReference>
<evidence type="ECO:0000256" key="2">
    <source>
        <dbReference type="ARBA" id="ARBA00022448"/>
    </source>
</evidence>
<feature type="transmembrane region" description="Helical" evidence="8">
    <location>
        <begin position="6"/>
        <end position="22"/>
    </location>
</feature>
<dbReference type="EMBL" id="SSNZ01000002">
    <property type="protein sequence ID" value="THF51186.1"/>
    <property type="molecule type" value="Genomic_DNA"/>
</dbReference>
<evidence type="ECO:0000256" key="6">
    <source>
        <dbReference type="ARBA" id="ARBA00023010"/>
    </source>
</evidence>
<evidence type="ECO:0000256" key="4">
    <source>
        <dbReference type="ARBA" id="ARBA00022927"/>
    </source>
</evidence>
<keyword evidence="3 8" id="KW-0812">Transmembrane</keyword>
<evidence type="ECO:0000256" key="5">
    <source>
        <dbReference type="ARBA" id="ARBA00022989"/>
    </source>
</evidence>
<dbReference type="Gene3D" id="1.20.5.3310">
    <property type="match status" value="1"/>
</dbReference>
<keyword evidence="10" id="KW-1185">Reference proteome</keyword>
<dbReference type="InterPro" id="IPR003369">
    <property type="entry name" value="TatA/B/E"/>
</dbReference>
<dbReference type="PRINTS" id="PR01506">
    <property type="entry name" value="TATBPROTEIN"/>
</dbReference>
<dbReference type="PANTHER" id="PTHR42982:SF1">
    <property type="entry name" value="SEC-INDEPENDENT PROTEIN TRANSLOCASE PROTEIN TATA"/>
    <property type="match status" value="1"/>
</dbReference>
<evidence type="ECO:0000256" key="7">
    <source>
        <dbReference type="ARBA" id="ARBA00023136"/>
    </source>
</evidence>
<gene>
    <name evidence="9" type="ORF">E6C50_05285</name>
</gene>
<accession>A0A4S3ZYZ4</accession>
<dbReference type="GO" id="GO:0015031">
    <property type="term" value="P:protein transport"/>
    <property type="evidence" value="ECO:0007669"/>
    <property type="project" value="UniProtKB-KW"/>
</dbReference>
<evidence type="ECO:0000313" key="10">
    <source>
        <dbReference type="Proteomes" id="UP000307507"/>
    </source>
</evidence>
<dbReference type="AlphaFoldDB" id="A0A4S3ZYZ4"/>
<dbReference type="PANTHER" id="PTHR42982">
    <property type="entry name" value="SEC-INDEPENDENT PROTEIN TRANSLOCASE PROTEIN TATA"/>
    <property type="match status" value="1"/>
</dbReference>
<reference evidence="9 10" key="1">
    <citation type="submission" date="2019-04" db="EMBL/GenBank/DDBJ databases">
        <title>Flavobacterium sp. nov. isolated from construction timber.</title>
        <authorList>
            <person name="Lin S.-Y."/>
            <person name="Chang C.-T."/>
            <person name="Young C.-C."/>
        </authorList>
    </citation>
    <scope>NUCLEOTIDE SEQUENCE [LARGE SCALE GENOMIC DNA]</scope>
    <source>
        <strain evidence="9 10">CC-CTC003</strain>
    </source>
</reference>
<dbReference type="GO" id="GO:0016020">
    <property type="term" value="C:membrane"/>
    <property type="evidence" value="ECO:0007669"/>
    <property type="project" value="UniProtKB-ARBA"/>
</dbReference>